<dbReference type="Proteomes" id="UP000030151">
    <property type="component" value="Unassembled WGS sequence"/>
</dbReference>
<name>A0A0A1UVX9_9HYPO</name>
<feature type="transmembrane region" description="Helical" evidence="5">
    <location>
        <begin position="41"/>
        <end position="62"/>
    </location>
</feature>
<feature type="transmembrane region" description="Helical" evidence="5">
    <location>
        <begin position="69"/>
        <end position="91"/>
    </location>
</feature>
<keyword evidence="2 5" id="KW-0812">Transmembrane</keyword>
<dbReference type="InterPro" id="IPR008253">
    <property type="entry name" value="Marvel"/>
</dbReference>
<reference evidence="7 8" key="1">
    <citation type="submission" date="2014-02" db="EMBL/GenBank/DDBJ databases">
        <title>The genome sequence of the entomopathogenic fungus Metarhizium robertsii ARSEF 2575.</title>
        <authorList>
            <person name="Giuliano Garisto Donzelli B."/>
            <person name="Roe B.A."/>
            <person name="Macmil S.L."/>
            <person name="Krasnoff S.B."/>
            <person name="Gibson D.M."/>
        </authorList>
    </citation>
    <scope>NUCLEOTIDE SEQUENCE [LARGE SCALE GENOMIC DNA]</scope>
    <source>
        <strain evidence="7 8">ARSEF 2575</strain>
    </source>
</reference>
<evidence type="ECO:0000256" key="2">
    <source>
        <dbReference type="ARBA" id="ARBA00022692"/>
    </source>
</evidence>
<dbReference type="GO" id="GO:0032126">
    <property type="term" value="C:eisosome"/>
    <property type="evidence" value="ECO:0007669"/>
    <property type="project" value="TreeGrafter"/>
</dbReference>
<dbReference type="eggNOG" id="ENOG502RZW2">
    <property type="taxonomic scope" value="Eukaryota"/>
</dbReference>
<evidence type="ECO:0000313" key="8">
    <source>
        <dbReference type="Proteomes" id="UP000030151"/>
    </source>
</evidence>
<dbReference type="EMBL" id="JELW01000005">
    <property type="protein sequence ID" value="EXV02192.1"/>
    <property type="molecule type" value="Genomic_DNA"/>
</dbReference>
<feature type="transmembrane region" description="Helical" evidence="5">
    <location>
        <begin position="7"/>
        <end position="29"/>
    </location>
</feature>
<feature type="transmembrane region" description="Helical" evidence="5">
    <location>
        <begin position="130"/>
        <end position="147"/>
    </location>
</feature>
<dbReference type="HOGENOM" id="CLU_098356_0_0_1"/>
<dbReference type="InterPro" id="IPR052649">
    <property type="entry name" value="NCE102-like"/>
</dbReference>
<organism evidence="7 8">
    <name type="scientific">Metarhizium robertsii</name>
    <dbReference type="NCBI Taxonomy" id="568076"/>
    <lineage>
        <taxon>Eukaryota</taxon>
        <taxon>Fungi</taxon>
        <taxon>Dikarya</taxon>
        <taxon>Ascomycota</taxon>
        <taxon>Pezizomycotina</taxon>
        <taxon>Sordariomycetes</taxon>
        <taxon>Hypocreomycetidae</taxon>
        <taxon>Hypocreales</taxon>
        <taxon>Clavicipitaceae</taxon>
        <taxon>Metarhizium</taxon>
    </lineage>
</organism>
<dbReference type="OrthoDB" id="5423111at2759"/>
<evidence type="ECO:0000256" key="1">
    <source>
        <dbReference type="ARBA" id="ARBA00004141"/>
    </source>
</evidence>
<dbReference type="GO" id="GO:0005886">
    <property type="term" value="C:plasma membrane"/>
    <property type="evidence" value="ECO:0007669"/>
    <property type="project" value="TreeGrafter"/>
</dbReference>
<comment type="caution">
    <text evidence="7">The sequence shown here is derived from an EMBL/GenBank/DDBJ whole genome shotgun (WGS) entry which is preliminary data.</text>
</comment>
<dbReference type="PANTHER" id="PTHR28165:SF1">
    <property type="entry name" value="NON-CLASSICAL EXPORT PROTEIN 2-RELATED"/>
    <property type="match status" value="1"/>
</dbReference>
<accession>A0A0A1UVX9</accession>
<comment type="subcellular location">
    <subcellularLocation>
        <location evidence="1">Membrane</location>
        <topology evidence="1">Multi-pass membrane protein</topology>
    </subcellularLocation>
</comment>
<evidence type="ECO:0000256" key="4">
    <source>
        <dbReference type="ARBA" id="ARBA00023136"/>
    </source>
</evidence>
<protein>
    <submittedName>
        <fullName evidence="7">Membrane-associating domain protein</fullName>
    </submittedName>
</protein>
<gene>
    <name evidence="7" type="ORF">X797_004321</name>
</gene>
<dbReference type="GO" id="GO:0070941">
    <property type="term" value="P:eisosome assembly"/>
    <property type="evidence" value="ECO:0007669"/>
    <property type="project" value="TreeGrafter"/>
</dbReference>
<dbReference type="PANTHER" id="PTHR28165">
    <property type="entry name" value="NON-CLASSICAL EXPORT PROTEIN 2-RELATED"/>
    <property type="match status" value="1"/>
</dbReference>
<evidence type="ECO:0000313" key="7">
    <source>
        <dbReference type="EMBL" id="EXV02192.1"/>
    </source>
</evidence>
<feature type="domain" description="MARVEL" evidence="6">
    <location>
        <begin position="6"/>
        <end position="145"/>
    </location>
</feature>
<evidence type="ECO:0000256" key="5">
    <source>
        <dbReference type="SAM" id="Phobius"/>
    </source>
</evidence>
<evidence type="ECO:0000256" key="3">
    <source>
        <dbReference type="ARBA" id="ARBA00022989"/>
    </source>
</evidence>
<sequence length="172" mass="18361">MYGFINAVVRTIGLLWTLLITALIGNVIASNNNGQMATINFTMFVAALSWVANLYGVAAAIISSLSMVIVLLVLDGLATLFTFINAIVLAAKLGAPNCGNLRNAGLSSSWIGWGSSDNEKRCREIQASTAFMWFLWACFCVSLFFTVREARGGGGLRGSVRSGRPNMSQVGV</sequence>
<dbReference type="AlphaFoldDB" id="A0A0A1UVX9"/>
<evidence type="ECO:0000259" key="6">
    <source>
        <dbReference type="Pfam" id="PF01284"/>
    </source>
</evidence>
<dbReference type="GO" id="GO:0072659">
    <property type="term" value="P:protein localization to plasma membrane"/>
    <property type="evidence" value="ECO:0007669"/>
    <property type="project" value="TreeGrafter"/>
</dbReference>
<proteinExistence type="predicted"/>
<dbReference type="Pfam" id="PF01284">
    <property type="entry name" value="MARVEL"/>
    <property type="match status" value="1"/>
</dbReference>
<keyword evidence="4 5" id="KW-0472">Membrane</keyword>
<keyword evidence="3 5" id="KW-1133">Transmembrane helix</keyword>